<gene>
    <name evidence="8" type="ORF">METZ01_LOCUS217969</name>
</gene>
<dbReference type="Gene3D" id="3.40.720.10">
    <property type="entry name" value="Alkaline Phosphatase, subunit A"/>
    <property type="match status" value="1"/>
</dbReference>
<dbReference type="SUPFAM" id="SSF53649">
    <property type="entry name" value="Alkaline phosphatase-like"/>
    <property type="match status" value="1"/>
</dbReference>
<keyword evidence="3" id="KW-0479">Metal-binding</keyword>
<dbReference type="InterPro" id="IPR024607">
    <property type="entry name" value="Sulfatase_CS"/>
</dbReference>
<evidence type="ECO:0000256" key="3">
    <source>
        <dbReference type="ARBA" id="ARBA00022723"/>
    </source>
</evidence>
<evidence type="ECO:0000256" key="2">
    <source>
        <dbReference type="ARBA" id="ARBA00008779"/>
    </source>
</evidence>
<comment type="similarity">
    <text evidence="2">Belongs to the sulfatase family.</text>
</comment>
<dbReference type="GO" id="GO:0046872">
    <property type="term" value="F:metal ion binding"/>
    <property type="evidence" value="ECO:0007669"/>
    <property type="project" value="UniProtKB-KW"/>
</dbReference>
<dbReference type="PROSITE" id="PS00523">
    <property type="entry name" value="SULFATASE_1"/>
    <property type="match status" value="1"/>
</dbReference>
<evidence type="ECO:0000256" key="6">
    <source>
        <dbReference type="ARBA" id="ARBA00022837"/>
    </source>
</evidence>
<dbReference type="GO" id="GO:0004423">
    <property type="term" value="F:iduronate-2-sulfatase activity"/>
    <property type="evidence" value="ECO:0007669"/>
    <property type="project" value="InterPro"/>
</dbReference>
<keyword evidence="6" id="KW-0106">Calcium</keyword>
<organism evidence="8">
    <name type="scientific">marine metagenome</name>
    <dbReference type="NCBI Taxonomy" id="408172"/>
    <lineage>
        <taxon>unclassified sequences</taxon>
        <taxon>metagenomes</taxon>
        <taxon>ecological metagenomes</taxon>
    </lineage>
</organism>
<evidence type="ECO:0000256" key="4">
    <source>
        <dbReference type="ARBA" id="ARBA00022729"/>
    </source>
</evidence>
<dbReference type="InterPro" id="IPR000917">
    <property type="entry name" value="Sulfatase_N"/>
</dbReference>
<dbReference type="PANTHER" id="PTHR45953">
    <property type="entry name" value="IDURONATE 2-SULFATASE"/>
    <property type="match status" value="1"/>
</dbReference>
<accession>A0A382FRB7</accession>
<dbReference type="PANTHER" id="PTHR45953:SF1">
    <property type="entry name" value="IDURONATE 2-SULFATASE"/>
    <property type="match status" value="1"/>
</dbReference>
<dbReference type="Pfam" id="PF00884">
    <property type="entry name" value="Sulfatase"/>
    <property type="match status" value="1"/>
</dbReference>
<protein>
    <recommendedName>
        <fullName evidence="7">Sulfatase N-terminal domain-containing protein</fullName>
    </recommendedName>
</protein>
<keyword evidence="4" id="KW-0732">Signal</keyword>
<proteinExistence type="inferred from homology"/>
<sequence>MTCRKFTSILALCLTAIAHPLAKLPGQAAEKPNVLFIAIDDLNDWLGCFGGHPQAITPNIDRLAKRGVLFSNAHCAAPLCGPSRNAIFTGRQPFHTGMYSNNDKGWHKENPGVVLLPQVFQNAGYKTLGTGKLLHGSSRSVFQSEFFPEQRWSPFTGKLANYTKSELLSKGTNNPRHVIRMNGREYVLPFNRMPSDRSPNDPKGESFDWAALDVADSDMGDGKITDWAIHNLRMQSAAKPFFMAVGYYRPHIPLYAPKKYFDLYDGIDIKLPPVREDDLEDLSPVASKWALEAVTAGSHATTVKHGQWQAAVRAYLACVTFIDAQVGRMLDVLDATPHGKNTWVILLGDHGWHLGEKQHWGKWTGWQRSTQVPLLILPPSDSKGRFATNATCDNPVSLIDLYPTL</sequence>
<evidence type="ECO:0000256" key="5">
    <source>
        <dbReference type="ARBA" id="ARBA00022801"/>
    </source>
</evidence>
<evidence type="ECO:0000259" key="7">
    <source>
        <dbReference type="Pfam" id="PF00884"/>
    </source>
</evidence>
<feature type="non-terminal residue" evidence="8">
    <location>
        <position position="405"/>
    </location>
</feature>
<dbReference type="AlphaFoldDB" id="A0A382FRB7"/>
<dbReference type="EMBL" id="UINC01051225">
    <property type="protein sequence ID" value="SVB65115.1"/>
    <property type="molecule type" value="Genomic_DNA"/>
</dbReference>
<feature type="domain" description="Sulfatase N-terminal" evidence="7">
    <location>
        <begin position="32"/>
        <end position="405"/>
    </location>
</feature>
<name>A0A382FRB7_9ZZZZ</name>
<dbReference type="CDD" id="cd16030">
    <property type="entry name" value="iduronate-2-sulfatase"/>
    <property type="match status" value="1"/>
</dbReference>
<evidence type="ECO:0000313" key="8">
    <source>
        <dbReference type="EMBL" id="SVB65115.1"/>
    </source>
</evidence>
<comment type="cofactor">
    <cofactor evidence="1">
        <name>Ca(2+)</name>
        <dbReference type="ChEBI" id="CHEBI:29108"/>
    </cofactor>
</comment>
<evidence type="ECO:0000256" key="1">
    <source>
        <dbReference type="ARBA" id="ARBA00001913"/>
    </source>
</evidence>
<keyword evidence="5" id="KW-0378">Hydrolase</keyword>
<dbReference type="InterPro" id="IPR035874">
    <property type="entry name" value="IDS"/>
</dbReference>
<dbReference type="InterPro" id="IPR017850">
    <property type="entry name" value="Alkaline_phosphatase_core_sf"/>
</dbReference>
<reference evidence="8" key="1">
    <citation type="submission" date="2018-05" db="EMBL/GenBank/DDBJ databases">
        <authorList>
            <person name="Lanie J.A."/>
            <person name="Ng W.-L."/>
            <person name="Kazmierczak K.M."/>
            <person name="Andrzejewski T.M."/>
            <person name="Davidsen T.M."/>
            <person name="Wayne K.J."/>
            <person name="Tettelin H."/>
            <person name="Glass J.I."/>
            <person name="Rusch D."/>
            <person name="Podicherti R."/>
            <person name="Tsui H.-C.T."/>
            <person name="Winkler M.E."/>
        </authorList>
    </citation>
    <scope>NUCLEOTIDE SEQUENCE</scope>
</reference>
<dbReference type="GO" id="GO:0005737">
    <property type="term" value="C:cytoplasm"/>
    <property type="evidence" value="ECO:0007669"/>
    <property type="project" value="TreeGrafter"/>
</dbReference>